<dbReference type="EMBL" id="JADGJW010000054">
    <property type="protein sequence ID" value="KAJ3225716.1"/>
    <property type="molecule type" value="Genomic_DNA"/>
</dbReference>
<feature type="transmembrane region" description="Helical" evidence="5">
    <location>
        <begin position="6"/>
        <end position="27"/>
    </location>
</feature>
<dbReference type="PANTHER" id="PTHR31652">
    <property type="entry name" value="LIMR FAMILY PROTEIN DDB_G0283707-RELATED"/>
    <property type="match status" value="1"/>
</dbReference>
<evidence type="ECO:0008006" key="8">
    <source>
        <dbReference type="Google" id="ProtNLM"/>
    </source>
</evidence>
<keyword evidence="7" id="KW-1185">Reference proteome</keyword>
<sequence length="327" mass="36374">MALDITLIVVSSIFALLIIVAALYFLIYFQHPDDKWRAWFPKFVVVAGLSLSAYNIFLLPLDVANQRGSVTGGIPLGTMTMLTIVFYITTTIMVLVVVPFTVFWYEGLDNDDDVESSSLGKQILYAVKWVIPLDLLMFGGIIALYWFFGSASIKVVNLTGNLQPRGDFINFDYCAQPFTCIKTNTIVNVAVSPFVYVIACVSFLGSVIMSIFGGLGFIALPIDLIEGFIHRTKPISTALYEERKAIIGQKATILHEAGEAIMAEIKGQKQGGIGLNRRQRNLKRKENDFRRDVMIIEIHYQRLEDSYKHAGGDFLLQIGKLVAGIIG</sequence>
<dbReference type="AlphaFoldDB" id="A0AAD5XYG0"/>
<keyword evidence="2 5" id="KW-0812">Transmembrane</keyword>
<gene>
    <name evidence="6" type="ORF">HK099_006329</name>
</gene>
<evidence type="ECO:0000313" key="7">
    <source>
        <dbReference type="Proteomes" id="UP001211065"/>
    </source>
</evidence>
<comment type="caution">
    <text evidence="6">The sequence shown here is derived from an EMBL/GenBank/DDBJ whole genome shotgun (WGS) entry which is preliminary data.</text>
</comment>
<dbReference type="PANTHER" id="PTHR31652:SF0">
    <property type="entry name" value="LIMR FAMILY PROTEIN DDB_G0283707-RELATED"/>
    <property type="match status" value="1"/>
</dbReference>
<evidence type="ECO:0000256" key="4">
    <source>
        <dbReference type="ARBA" id="ARBA00023136"/>
    </source>
</evidence>
<protein>
    <recommendedName>
        <fullName evidence="8">LMBR1-like membrane protein</fullName>
    </recommendedName>
</protein>
<name>A0AAD5XYG0_9FUNG</name>
<evidence type="ECO:0000256" key="1">
    <source>
        <dbReference type="ARBA" id="ARBA00004141"/>
    </source>
</evidence>
<comment type="subcellular location">
    <subcellularLocation>
        <location evidence="1">Membrane</location>
        <topology evidence="1">Multi-pass membrane protein</topology>
    </subcellularLocation>
</comment>
<feature type="transmembrane region" description="Helical" evidence="5">
    <location>
        <begin position="81"/>
        <end position="105"/>
    </location>
</feature>
<keyword evidence="4 5" id="KW-0472">Membrane</keyword>
<evidence type="ECO:0000256" key="5">
    <source>
        <dbReference type="SAM" id="Phobius"/>
    </source>
</evidence>
<feature type="transmembrane region" description="Helical" evidence="5">
    <location>
        <begin position="126"/>
        <end position="148"/>
    </location>
</feature>
<accession>A0AAD5XYG0</accession>
<dbReference type="Pfam" id="PF04791">
    <property type="entry name" value="LMBR1"/>
    <property type="match status" value="1"/>
</dbReference>
<evidence type="ECO:0000256" key="2">
    <source>
        <dbReference type="ARBA" id="ARBA00022692"/>
    </source>
</evidence>
<keyword evidence="3 5" id="KW-1133">Transmembrane helix</keyword>
<evidence type="ECO:0000313" key="6">
    <source>
        <dbReference type="EMBL" id="KAJ3225716.1"/>
    </source>
</evidence>
<evidence type="ECO:0000256" key="3">
    <source>
        <dbReference type="ARBA" id="ARBA00022989"/>
    </source>
</evidence>
<feature type="transmembrane region" description="Helical" evidence="5">
    <location>
        <begin position="39"/>
        <end position="61"/>
    </location>
</feature>
<proteinExistence type="predicted"/>
<reference evidence="6" key="1">
    <citation type="submission" date="2020-05" db="EMBL/GenBank/DDBJ databases">
        <title>Phylogenomic resolution of chytrid fungi.</title>
        <authorList>
            <person name="Stajich J.E."/>
            <person name="Amses K."/>
            <person name="Simmons R."/>
            <person name="Seto K."/>
            <person name="Myers J."/>
            <person name="Bonds A."/>
            <person name="Quandt C.A."/>
            <person name="Barry K."/>
            <person name="Liu P."/>
            <person name="Grigoriev I."/>
            <person name="Longcore J.E."/>
            <person name="James T.Y."/>
        </authorList>
    </citation>
    <scope>NUCLEOTIDE SEQUENCE</scope>
    <source>
        <strain evidence="6">JEL0476</strain>
    </source>
</reference>
<organism evidence="6 7">
    <name type="scientific">Clydaea vesicula</name>
    <dbReference type="NCBI Taxonomy" id="447962"/>
    <lineage>
        <taxon>Eukaryota</taxon>
        <taxon>Fungi</taxon>
        <taxon>Fungi incertae sedis</taxon>
        <taxon>Chytridiomycota</taxon>
        <taxon>Chytridiomycota incertae sedis</taxon>
        <taxon>Chytridiomycetes</taxon>
        <taxon>Lobulomycetales</taxon>
        <taxon>Lobulomycetaceae</taxon>
        <taxon>Clydaea</taxon>
    </lineage>
</organism>
<dbReference type="GO" id="GO:0016020">
    <property type="term" value="C:membrane"/>
    <property type="evidence" value="ECO:0007669"/>
    <property type="project" value="UniProtKB-SubCell"/>
</dbReference>
<feature type="transmembrane region" description="Helical" evidence="5">
    <location>
        <begin position="194"/>
        <end position="222"/>
    </location>
</feature>
<dbReference type="InterPro" id="IPR006876">
    <property type="entry name" value="LMBR1-like_membr_prot"/>
</dbReference>
<dbReference type="Proteomes" id="UP001211065">
    <property type="component" value="Unassembled WGS sequence"/>
</dbReference>